<reference evidence="1 2" key="1">
    <citation type="submission" date="2018-08" db="EMBL/GenBank/DDBJ databases">
        <title>A genome reference for cultivated species of the human gut microbiota.</title>
        <authorList>
            <person name="Zou Y."/>
            <person name="Xue W."/>
            <person name="Luo G."/>
        </authorList>
    </citation>
    <scope>NUCLEOTIDE SEQUENCE [LARGE SCALE GENOMIC DNA]</scope>
    <source>
        <strain evidence="1 2">OM06-4</strain>
    </source>
</reference>
<name>A0A3E3EGP5_9FIRM</name>
<organism evidence="1 2">
    <name type="scientific">Thomasclavelia ramosa</name>
    <dbReference type="NCBI Taxonomy" id="1547"/>
    <lineage>
        <taxon>Bacteria</taxon>
        <taxon>Bacillati</taxon>
        <taxon>Bacillota</taxon>
        <taxon>Erysipelotrichia</taxon>
        <taxon>Erysipelotrichales</taxon>
        <taxon>Coprobacillaceae</taxon>
        <taxon>Thomasclavelia</taxon>
    </lineage>
</organism>
<gene>
    <name evidence="1" type="ORF">DXB93_05185</name>
</gene>
<sequence length="91" mass="10834">MKTVIQDTKVCYLCGTTLNLEDHHCLNGSDRKKCEEDGLKVWLCANCHRIAPYSAHRSIETRIRLKRVAQAKYLETHTQAEWFRRYYKNYL</sequence>
<evidence type="ECO:0000313" key="2">
    <source>
        <dbReference type="Proteomes" id="UP000261032"/>
    </source>
</evidence>
<proteinExistence type="predicted"/>
<dbReference type="EMBL" id="QUSL01000005">
    <property type="protein sequence ID" value="RGD86558.1"/>
    <property type="molecule type" value="Genomic_DNA"/>
</dbReference>
<protein>
    <recommendedName>
        <fullName evidence="3">HNH endonuclease</fullName>
    </recommendedName>
</protein>
<comment type="caution">
    <text evidence="1">The sequence shown here is derived from an EMBL/GenBank/DDBJ whole genome shotgun (WGS) entry which is preliminary data.</text>
</comment>
<accession>A0A3E3EGP5</accession>
<dbReference type="Proteomes" id="UP000261032">
    <property type="component" value="Unassembled WGS sequence"/>
</dbReference>
<evidence type="ECO:0000313" key="1">
    <source>
        <dbReference type="EMBL" id="RGD86558.1"/>
    </source>
</evidence>
<evidence type="ECO:0008006" key="3">
    <source>
        <dbReference type="Google" id="ProtNLM"/>
    </source>
</evidence>
<dbReference type="AlphaFoldDB" id="A0A3E3EGP5"/>